<evidence type="ECO:0000313" key="1">
    <source>
        <dbReference type="EMBL" id="RAI79676.1"/>
    </source>
</evidence>
<protein>
    <submittedName>
        <fullName evidence="1">Uncharacterized protein</fullName>
    </submittedName>
</protein>
<keyword evidence="2" id="KW-1185">Reference proteome</keyword>
<proteinExistence type="predicted"/>
<comment type="caution">
    <text evidence="1">The sequence shown here is derived from an EMBL/GenBank/DDBJ whole genome shotgun (WGS) entry which is preliminary data.</text>
</comment>
<gene>
    <name evidence="1" type="ORF">BFS35_011050</name>
</gene>
<evidence type="ECO:0000313" key="2">
    <source>
        <dbReference type="Proteomes" id="UP000229523"/>
    </source>
</evidence>
<dbReference type="Proteomes" id="UP000229523">
    <property type="component" value="Unassembled WGS sequence"/>
</dbReference>
<name>A0A2G5NW47_9STAP</name>
<sequence>MIEEHTPHNILKDVIENIKDIEDIVVVVRYDNEQITQSYSHMKTTEVVGLLECAKHSVLLDMTEEFEED</sequence>
<dbReference type="AlphaFoldDB" id="A0A2G5NW47"/>
<accession>A0A2G5NW47</accession>
<organism evidence="1 2">
    <name type="scientific">Macrococcoides goetzii</name>
    <dbReference type="NCBI Taxonomy" id="1891097"/>
    <lineage>
        <taxon>Bacteria</taxon>
        <taxon>Bacillati</taxon>
        <taxon>Bacillota</taxon>
        <taxon>Bacilli</taxon>
        <taxon>Bacillales</taxon>
        <taxon>Staphylococcaceae</taxon>
        <taxon>Macrococcoides</taxon>
    </lineage>
</organism>
<dbReference type="RefSeq" id="WP_099576987.1">
    <property type="nucleotide sequence ID" value="NZ_MJBI02000006.1"/>
</dbReference>
<reference evidence="1 2" key="1">
    <citation type="journal article" date="2018" name="Front. Microbiol.">
        <title>Description and Comparative Genomics of Macrococcus caseolyticus subsp. hominis subsp. nov., Macrococcus goetzii sp. nov., Macrococcus epidermidis sp. nov., and Macrococcus bohemicus sp. nov., Novel Macrococci From Human Clinical Material With Virulence Potential and Suspected Uptake of Foreign DNA by Natural Transformation.</title>
        <authorList>
            <person name="Maslanova I."/>
            <person name="Wertheimer Z."/>
            <person name="Sedlacek I."/>
            <person name="Svec P."/>
            <person name="Indrakova A."/>
            <person name="Kovarovic V."/>
            <person name="Schumann P."/>
            <person name="Sproer C."/>
            <person name="Kralova S."/>
            <person name="Sedo O."/>
            <person name="Kristofova L."/>
            <person name="Vrbovska V."/>
            <person name="Fuzik T."/>
            <person name="Petras P."/>
            <person name="Zdrahal Z."/>
            <person name="Ruzickova V."/>
            <person name="Doskar J."/>
            <person name="Pantucek R."/>
        </authorList>
    </citation>
    <scope>NUCLEOTIDE SEQUENCE [LARGE SCALE GENOMIC DNA]</scope>
    <source>
        <strain evidence="1 2">CCM 4927</strain>
    </source>
</reference>
<dbReference type="EMBL" id="MJBI02000006">
    <property type="protein sequence ID" value="RAI79676.1"/>
    <property type="molecule type" value="Genomic_DNA"/>
</dbReference>